<dbReference type="RefSeq" id="WP_363798555.1">
    <property type="nucleotide sequence ID" value="NZ_CP159925.1"/>
</dbReference>
<organism evidence="1">
    <name type="scientific">Lysobacter firmicutimachus</name>
    <dbReference type="NCBI Taxonomy" id="1792846"/>
    <lineage>
        <taxon>Bacteria</taxon>
        <taxon>Pseudomonadati</taxon>
        <taxon>Pseudomonadota</taxon>
        <taxon>Gammaproteobacteria</taxon>
        <taxon>Lysobacterales</taxon>
        <taxon>Lysobacteraceae</taxon>
        <taxon>Lysobacter</taxon>
    </lineage>
</organism>
<proteinExistence type="predicted"/>
<dbReference type="AlphaFoldDB" id="A0AAU8MT61"/>
<accession>A0AAU8MT61</accession>
<name>A0AAU8MT61_9GAMM</name>
<evidence type="ECO:0000313" key="1">
    <source>
        <dbReference type="EMBL" id="XCO75489.1"/>
    </source>
</evidence>
<protein>
    <submittedName>
        <fullName evidence="1">Uncharacterized protein</fullName>
    </submittedName>
</protein>
<gene>
    <name evidence="1" type="ORF">ABU614_01425</name>
</gene>
<dbReference type="EMBL" id="CP159925">
    <property type="protein sequence ID" value="XCO75489.1"/>
    <property type="molecule type" value="Genomic_DNA"/>
</dbReference>
<sequence>MSPRGWIALALLLSAVGWWYSPISPRALHYPAPAQGASVRCPMPPRVRDYAEPLQTPVPAGLRPFRLVPGTLTPLAGFSIEGRVLSRRDYRNGLTAEFSPTDLGIGWGRMREEAVLSKLRFSQEVRFLTYRFEGEPPIPLQEMQRSSANLHIIPADADVARALKRTHKDQRVRVHGWLVRADAGGGWRWQSSLTRTDTGDGACELVYACAIEPL</sequence>
<reference evidence="1" key="1">
    <citation type="submission" date="2024-06" db="EMBL/GenBank/DDBJ databases">
        <authorList>
            <person name="Li S."/>
        </authorList>
    </citation>
    <scope>NUCLEOTIDE SEQUENCE</scope>
    <source>
        <strain evidence="1">SR10</strain>
    </source>
</reference>